<evidence type="ECO:0000313" key="2">
    <source>
        <dbReference type="EMBL" id="SEG75090.1"/>
    </source>
</evidence>
<dbReference type="AlphaFoldDB" id="A0A1H6CQ15"/>
<accession>A0A1H6CQ15</accession>
<evidence type="ECO:0000313" key="3">
    <source>
        <dbReference type="Proteomes" id="UP000236745"/>
    </source>
</evidence>
<organism evidence="2 3">
    <name type="scientific">Marinobacterium lutimaris</name>
    <dbReference type="NCBI Taxonomy" id="568106"/>
    <lineage>
        <taxon>Bacteria</taxon>
        <taxon>Pseudomonadati</taxon>
        <taxon>Pseudomonadota</taxon>
        <taxon>Gammaproteobacteria</taxon>
        <taxon>Oceanospirillales</taxon>
        <taxon>Oceanospirillaceae</taxon>
        <taxon>Marinobacterium</taxon>
    </lineage>
</organism>
<dbReference type="RefSeq" id="WP_104004420.1">
    <property type="nucleotide sequence ID" value="NZ_FNVQ01000004.1"/>
</dbReference>
<proteinExistence type="predicted"/>
<feature type="signal peptide" evidence="1">
    <location>
        <begin position="1"/>
        <end position="22"/>
    </location>
</feature>
<sequence length="359" mass="38597">MHIKSKLAAAVMAASMAGQVSAMELGEFNGTSLSIGGYVKAEGVFTQPDDGDNSFDGSVRQTRLNFAMKRDIEGHKVIGFIEGDFWDNNTEEDSSYALRLRHAYINVDNLTIGQTWNGQFWSVVPVDVGAINFFGSGNGTFVGSGSELRPDLVMHYSLGGARFTLQQPYYDDADVPDLVAAYTWRTEGGHVFNVAMSGREVETGVDDSDYGVALAAGAKFKFGNTDVSINGFSGKGAGAYSGWGYNGAKGSLTSDVNADGDMITVTGFSAGVAHQFTDKLKGIVRYGQVTADEFDKAAAFTDDDTLKSTNVTLIYSYLPQLDFGIEWRDLNTATRPPTSASSSLRPAGTQVELMAMYKF</sequence>
<dbReference type="EMBL" id="FNVQ01000004">
    <property type="protein sequence ID" value="SEG75090.1"/>
    <property type="molecule type" value="Genomic_DNA"/>
</dbReference>
<name>A0A1H6CQ15_9GAMM</name>
<protein>
    <submittedName>
        <fullName evidence="2">Outer membrane protein (Porin)</fullName>
    </submittedName>
</protein>
<evidence type="ECO:0000256" key="1">
    <source>
        <dbReference type="SAM" id="SignalP"/>
    </source>
</evidence>
<dbReference type="OrthoDB" id="190887at2"/>
<dbReference type="SUPFAM" id="SSF56935">
    <property type="entry name" value="Porins"/>
    <property type="match status" value="1"/>
</dbReference>
<dbReference type="Proteomes" id="UP000236745">
    <property type="component" value="Unassembled WGS sequence"/>
</dbReference>
<feature type="chain" id="PRO_5009295092" evidence="1">
    <location>
        <begin position="23"/>
        <end position="359"/>
    </location>
</feature>
<reference evidence="2 3" key="1">
    <citation type="submission" date="2016-10" db="EMBL/GenBank/DDBJ databases">
        <authorList>
            <person name="de Groot N.N."/>
        </authorList>
    </citation>
    <scope>NUCLEOTIDE SEQUENCE [LARGE SCALE GENOMIC DNA]</scope>
    <source>
        <strain evidence="2 3">DSM 22012</strain>
    </source>
</reference>
<keyword evidence="3" id="KW-1185">Reference proteome</keyword>
<dbReference type="InterPro" id="IPR023614">
    <property type="entry name" value="Porin_dom_sf"/>
</dbReference>
<gene>
    <name evidence="2" type="ORF">SAMN05444390_10413</name>
</gene>
<keyword evidence="1" id="KW-0732">Signal</keyword>
<dbReference type="Gene3D" id="2.40.160.10">
    <property type="entry name" value="Porin"/>
    <property type="match status" value="1"/>
</dbReference>